<dbReference type="EMBL" id="LR724211">
    <property type="protein sequence ID" value="VWO94769.1"/>
    <property type="molecule type" value="Genomic_DNA"/>
</dbReference>
<keyword evidence="1" id="KW-0575">Peroxidase</keyword>
<evidence type="ECO:0000313" key="1">
    <source>
        <dbReference type="EMBL" id="VWO94769.1"/>
    </source>
</evidence>
<proteinExistence type="predicted"/>
<keyword evidence="1" id="KW-0560">Oxidoreductase</keyword>
<dbReference type="GO" id="GO:0004601">
    <property type="term" value="F:peroxidase activity"/>
    <property type="evidence" value="ECO:0007669"/>
    <property type="project" value="UniProtKB-KW"/>
</dbReference>
<protein>
    <submittedName>
        <fullName evidence="1">Glutathione peroxidase</fullName>
    </submittedName>
</protein>
<name>A0A5K1JT26_9APHY</name>
<sequence length="74" mass="8232">MNGFKTLVRYLPTKLPNAITIHDSFGTNTILPLTLCKSAEHVDAILTFVAAKWRVRSASEILALCSHPPWDNPK</sequence>
<dbReference type="AlphaFoldDB" id="A0A5K1JT26"/>
<reference evidence="1" key="1">
    <citation type="submission" date="2019-10" db="EMBL/GenBank/DDBJ databases">
        <authorList>
            <person name="Nor Muhammad N."/>
        </authorList>
    </citation>
    <scope>NUCLEOTIDE SEQUENCE</scope>
</reference>
<gene>
    <name evidence="1" type="primary">Q59WW7</name>
</gene>
<organism evidence="1">
    <name type="scientific">Ganoderma boninense</name>
    <dbReference type="NCBI Taxonomy" id="34458"/>
    <lineage>
        <taxon>Eukaryota</taxon>
        <taxon>Fungi</taxon>
        <taxon>Dikarya</taxon>
        <taxon>Basidiomycota</taxon>
        <taxon>Agaricomycotina</taxon>
        <taxon>Agaricomycetes</taxon>
        <taxon>Polyporales</taxon>
        <taxon>Polyporaceae</taxon>
        <taxon>Ganoderma</taxon>
    </lineage>
</organism>
<accession>A0A5K1JT26</accession>